<sequence length="516" mass="57316">MKTKWLQGLIKSLSLGQGLNDQGGDLETPDVPLTDDPKENARRIMDTVLHAMDVANVQLTDDRHSPQVMYLKTMTNYKMLQQDIIRPMKALALHGKSWDRINDYVVVGQRRAVDKLSDAVHYLLDGWTLVGLPGVSGFLCFKTDHEQSRPVEKAENQSIVIGPQEAFSESLEINISLIRKRLKTPDLEFVTMKIGDLTQTKVVVMGIRGIVNEKYMDMIIQRIREVEIDGLLGAGELVQLIDDQPLSPFPQFNLGERPDNVVAALIEGKVAVIAGGSPYAFTGPSSFIEFFQSPEDYYNRWLSTSLVRMLRVFGVFVSITLSGIYVATLQYHYEIIPANMLKTIALSRAKVPFPPLYEALFLELTLEVLREAGARLPTKVGQTMGIVGGIVIGQAAVSAGFTSNVMIIVVSLSALASFVTPSYVMGNAVRVVRFPIIFLSGMYGFMGLMVGLVTILLHMLNLSSLHAPYMTPLAPLRLGDLKDTIIRVPTQLLSFRPLLSRARRNRKNNSPTLKRK</sequence>
<keyword evidence="3" id="KW-0812">Transmembrane</keyword>
<dbReference type="RefSeq" id="WP_201635028.1">
    <property type="nucleotide sequence ID" value="NZ_JAEQNB010000003.1"/>
</dbReference>
<comment type="caution">
    <text evidence="4">The sequence shown here is derived from an EMBL/GenBank/DDBJ whole genome shotgun (WGS) entry which is preliminary data.</text>
</comment>
<dbReference type="Pfam" id="PF03323">
    <property type="entry name" value="GerA"/>
    <property type="match status" value="1"/>
</dbReference>
<dbReference type="EMBL" id="JAEQNB010000003">
    <property type="protein sequence ID" value="MBL0387232.1"/>
    <property type="molecule type" value="Genomic_DNA"/>
</dbReference>
<dbReference type="PIRSF" id="PIRSF005690">
    <property type="entry name" value="GerBA"/>
    <property type="match status" value="1"/>
</dbReference>
<gene>
    <name evidence="4" type="ORF">JJB07_11280</name>
</gene>
<feature type="transmembrane region" description="Helical" evidence="3">
    <location>
        <begin position="310"/>
        <end position="333"/>
    </location>
</feature>
<dbReference type="InterPro" id="IPR050768">
    <property type="entry name" value="UPF0353/GerABKA_families"/>
</dbReference>
<proteinExistence type="inferred from homology"/>
<dbReference type="Proteomes" id="UP000602284">
    <property type="component" value="Unassembled WGS sequence"/>
</dbReference>
<keyword evidence="2 3" id="KW-0472">Membrane</keyword>
<keyword evidence="5" id="KW-1185">Reference proteome</keyword>
<dbReference type="InterPro" id="IPR004995">
    <property type="entry name" value="Spore_Ger"/>
</dbReference>
<evidence type="ECO:0000256" key="2">
    <source>
        <dbReference type="ARBA" id="ARBA00023136"/>
    </source>
</evidence>
<feature type="transmembrane region" description="Helical" evidence="3">
    <location>
        <begin position="405"/>
        <end position="424"/>
    </location>
</feature>
<evidence type="ECO:0000313" key="4">
    <source>
        <dbReference type="EMBL" id="MBL0387232.1"/>
    </source>
</evidence>
<keyword evidence="3" id="KW-1133">Transmembrane helix</keyword>
<organism evidence="4 5">
    <name type="scientific">Tumebacillus amylolyticus</name>
    <dbReference type="NCBI Taxonomy" id="2801339"/>
    <lineage>
        <taxon>Bacteria</taxon>
        <taxon>Bacillati</taxon>
        <taxon>Bacillota</taxon>
        <taxon>Bacilli</taxon>
        <taxon>Bacillales</taxon>
        <taxon>Alicyclobacillaceae</taxon>
        <taxon>Tumebacillus</taxon>
    </lineage>
</organism>
<comment type="similarity">
    <text evidence="1">Belongs to the GerABKA family.</text>
</comment>
<evidence type="ECO:0000256" key="3">
    <source>
        <dbReference type="SAM" id="Phobius"/>
    </source>
</evidence>
<evidence type="ECO:0000313" key="5">
    <source>
        <dbReference type="Proteomes" id="UP000602284"/>
    </source>
</evidence>
<feature type="transmembrane region" description="Helical" evidence="3">
    <location>
        <begin position="436"/>
        <end position="460"/>
    </location>
</feature>
<dbReference type="PANTHER" id="PTHR22550:SF5">
    <property type="entry name" value="LEUCINE ZIPPER PROTEIN 4"/>
    <property type="match status" value="1"/>
</dbReference>
<dbReference type="PANTHER" id="PTHR22550">
    <property type="entry name" value="SPORE GERMINATION PROTEIN"/>
    <property type="match status" value="1"/>
</dbReference>
<reference evidence="4 5" key="1">
    <citation type="submission" date="2021-01" db="EMBL/GenBank/DDBJ databases">
        <title>Tumebacillus sp. strain ITR2 16S ribosomal RNA gene Genome sequencing and assembly.</title>
        <authorList>
            <person name="Kang M."/>
        </authorList>
    </citation>
    <scope>NUCLEOTIDE SEQUENCE [LARGE SCALE GENOMIC DNA]</scope>
    <source>
        <strain evidence="4 5">ITR2</strain>
    </source>
</reference>
<name>A0ABS1JAB6_9BACL</name>
<accession>A0ABS1JAB6</accession>
<evidence type="ECO:0000256" key="1">
    <source>
        <dbReference type="ARBA" id="ARBA00005278"/>
    </source>
</evidence>
<protein>
    <submittedName>
        <fullName evidence="4">Spore germination protein</fullName>
    </submittedName>
</protein>